<evidence type="ECO:0000313" key="17">
    <source>
        <dbReference type="EMBL" id="HJB27172.1"/>
    </source>
</evidence>
<dbReference type="Pfam" id="PF00512">
    <property type="entry name" value="HisKA"/>
    <property type="match status" value="1"/>
</dbReference>
<keyword evidence="7 14" id="KW-0812">Transmembrane</keyword>
<dbReference type="InterPro" id="IPR003660">
    <property type="entry name" value="HAMP_dom"/>
</dbReference>
<feature type="non-terminal residue" evidence="17">
    <location>
        <position position="454"/>
    </location>
</feature>
<dbReference type="InterPro" id="IPR005467">
    <property type="entry name" value="His_kinase_dom"/>
</dbReference>
<sequence>MMNSLRKKYIFFGFVLIICFLLLMIGISRVLKESLVSQWNRSRMEGLAKKTIQELNDNDWDISRGDIDAIAFEGNAYITVVDEDMNILMSTRVWEASRGHLGQKTLETVEQNKDELEEKGSSFFSNFDENNKASFVQMNKVPGRGYVIIRKSVTGLNSSMRVMEVCFVIAACITLLCGIPVIIYLSGRMAKPIREINKVTEQIARLDFEEMVPVTSKDELGALAESVNVMSDKLKKAMEGLQKDVELRNELVRNMAHELKTPTAVIMGYAENMPYISQEQPEKLEKYCAVIADECERMDSIIQQMLEVSFHEYGESILNQERFPTQKLLNGIRRFLNSDYPDWEGTYEEENKILGEITGDYEMLRRGIYNFVKNAVRYGKKNGLIRVRAWEDEKWVHFSVFNEGNPIPEEELEKIWNVFYKINTARTREQRSFGIGLSIAKQAALSHGGDVEVK</sequence>
<dbReference type="GO" id="GO:0005886">
    <property type="term" value="C:plasma membrane"/>
    <property type="evidence" value="ECO:0007669"/>
    <property type="project" value="UniProtKB-SubCell"/>
</dbReference>
<dbReference type="InterPro" id="IPR003661">
    <property type="entry name" value="HisK_dim/P_dom"/>
</dbReference>
<feature type="transmembrane region" description="Helical" evidence="14">
    <location>
        <begin position="9"/>
        <end position="31"/>
    </location>
</feature>
<comment type="subcellular location">
    <subcellularLocation>
        <location evidence="2">Cell membrane</location>
        <topology evidence="2">Multi-pass membrane protein</topology>
    </subcellularLocation>
</comment>
<evidence type="ECO:0000259" key="16">
    <source>
        <dbReference type="PROSITE" id="PS50885"/>
    </source>
</evidence>
<keyword evidence="8" id="KW-0547">Nucleotide-binding</keyword>
<keyword evidence="10" id="KW-0067">ATP-binding</keyword>
<dbReference type="Gene3D" id="6.10.340.10">
    <property type="match status" value="1"/>
</dbReference>
<gene>
    <name evidence="17" type="ORF">IAA06_00025</name>
</gene>
<evidence type="ECO:0000256" key="1">
    <source>
        <dbReference type="ARBA" id="ARBA00000085"/>
    </source>
</evidence>
<evidence type="ECO:0000256" key="8">
    <source>
        <dbReference type="ARBA" id="ARBA00022741"/>
    </source>
</evidence>
<dbReference type="SUPFAM" id="SSF47384">
    <property type="entry name" value="Homodimeric domain of signal transducing histidine kinase"/>
    <property type="match status" value="1"/>
</dbReference>
<dbReference type="SMART" id="SM00388">
    <property type="entry name" value="HisKA"/>
    <property type="match status" value="1"/>
</dbReference>
<comment type="catalytic activity">
    <reaction evidence="1">
        <text>ATP + protein L-histidine = ADP + protein N-phospho-L-histidine.</text>
        <dbReference type="EC" id="2.7.13.3"/>
    </reaction>
</comment>
<dbReference type="Gene3D" id="1.10.287.130">
    <property type="match status" value="1"/>
</dbReference>
<dbReference type="EC" id="2.7.13.3" evidence="3"/>
<dbReference type="Proteomes" id="UP000823842">
    <property type="component" value="Unassembled WGS sequence"/>
</dbReference>
<evidence type="ECO:0000313" key="18">
    <source>
        <dbReference type="Proteomes" id="UP000823842"/>
    </source>
</evidence>
<protein>
    <recommendedName>
        <fullName evidence="3">histidine kinase</fullName>
        <ecNumber evidence="3">2.7.13.3</ecNumber>
    </recommendedName>
</protein>
<dbReference type="SUPFAM" id="SSF55874">
    <property type="entry name" value="ATPase domain of HSP90 chaperone/DNA topoisomerase II/histidine kinase"/>
    <property type="match status" value="1"/>
</dbReference>
<evidence type="ECO:0000256" key="7">
    <source>
        <dbReference type="ARBA" id="ARBA00022692"/>
    </source>
</evidence>
<dbReference type="InterPro" id="IPR036097">
    <property type="entry name" value="HisK_dim/P_sf"/>
</dbReference>
<dbReference type="GO" id="GO:0005524">
    <property type="term" value="F:ATP binding"/>
    <property type="evidence" value="ECO:0007669"/>
    <property type="project" value="UniProtKB-KW"/>
</dbReference>
<evidence type="ECO:0000256" key="9">
    <source>
        <dbReference type="ARBA" id="ARBA00022777"/>
    </source>
</evidence>
<evidence type="ECO:0000256" key="2">
    <source>
        <dbReference type="ARBA" id="ARBA00004651"/>
    </source>
</evidence>
<dbReference type="InterPro" id="IPR036890">
    <property type="entry name" value="HATPase_C_sf"/>
</dbReference>
<comment type="caution">
    <text evidence="17">The sequence shown here is derived from an EMBL/GenBank/DDBJ whole genome shotgun (WGS) entry which is preliminary data.</text>
</comment>
<feature type="transmembrane region" description="Helical" evidence="14">
    <location>
        <begin position="162"/>
        <end position="185"/>
    </location>
</feature>
<dbReference type="Gene3D" id="3.30.565.10">
    <property type="entry name" value="Histidine kinase-like ATPase, C-terminal domain"/>
    <property type="match status" value="1"/>
</dbReference>
<dbReference type="PROSITE" id="PS50109">
    <property type="entry name" value="HIS_KIN"/>
    <property type="match status" value="1"/>
</dbReference>
<dbReference type="SMART" id="SM00304">
    <property type="entry name" value="HAMP"/>
    <property type="match status" value="1"/>
</dbReference>
<feature type="domain" description="Histidine kinase" evidence="15">
    <location>
        <begin position="254"/>
        <end position="454"/>
    </location>
</feature>
<name>A0A9D2LPR8_9FIRM</name>
<dbReference type="SUPFAM" id="SSF158472">
    <property type="entry name" value="HAMP domain-like"/>
    <property type="match status" value="1"/>
</dbReference>
<dbReference type="Pfam" id="PF00672">
    <property type="entry name" value="HAMP"/>
    <property type="match status" value="1"/>
</dbReference>
<proteinExistence type="predicted"/>
<dbReference type="CDD" id="cd06225">
    <property type="entry name" value="HAMP"/>
    <property type="match status" value="1"/>
</dbReference>
<evidence type="ECO:0000256" key="10">
    <source>
        <dbReference type="ARBA" id="ARBA00022840"/>
    </source>
</evidence>
<evidence type="ECO:0000256" key="5">
    <source>
        <dbReference type="ARBA" id="ARBA00022553"/>
    </source>
</evidence>
<dbReference type="PROSITE" id="PS50885">
    <property type="entry name" value="HAMP"/>
    <property type="match status" value="1"/>
</dbReference>
<dbReference type="EMBL" id="DWYZ01000002">
    <property type="protein sequence ID" value="HJB27172.1"/>
    <property type="molecule type" value="Genomic_DNA"/>
</dbReference>
<keyword evidence="6" id="KW-0808">Transferase</keyword>
<evidence type="ECO:0000259" key="15">
    <source>
        <dbReference type="PROSITE" id="PS50109"/>
    </source>
</evidence>
<reference evidence="17" key="1">
    <citation type="journal article" date="2021" name="PeerJ">
        <title>Extensive microbial diversity within the chicken gut microbiome revealed by metagenomics and culture.</title>
        <authorList>
            <person name="Gilroy R."/>
            <person name="Ravi A."/>
            <person name="Getino M."/>
            <person name="Pursley I."/>
            <person name="Horton D.L."/>
            <person name="Alikhan N.F."/>
            <person name="Baker D."/>
            <person name="Gharbi K."/>
            <person name="Hall N."/>
            <person name="Watson M."/>
            <person name="Adriaenssens E.M."/>
            <person name="Foster-Nyarko E."/>
            <person name="Jarju S."/>
            <person name="Secka A."/>
            <person name="Antonio M."/>
            <person name="Oren A."/>
            <person name="Chaudhuri R.R."/>
            <person name="La Ragione R."/>
            <person name="Hildebrand F."/>
            <person name="Pallen M.J."/>
        </authorList>
    </citation>
    <scope>NUCLEOTIDE SEQUENCE</scope>
    <source>
        <strain evidence="17">ChiSjej1B19-5720</strain>
    </source>
</reference>
<reference evidence="17" key="2">
    <citation type="submission" date="2021-04" db="EMBL/GenBank/DDBJ databases">
        <authorList>
            <person name="Gilroy R."/>
        </authorList>
    </citation>
    <scope>NUCLEOTIDE SEQUENCE</scope>
    <source>
        <strain evidence="17">ChiSjej1B19-5720</strain>
    </source>
</reference>
<dbReference type="AlphaFoldDB" id="A0A9D2LPR8"/>
<evidence type="ECO:0000256" key="11">
    <source>
        <dbReference type="ARBA" id="ARBA00022989"/>
    </source>
</evidence>
<dbReference type="SMART" id="SM00387">
    <property type="entry name" value="HATPase_c"/>
    <property type="match status" value="1"/>
</dbReference>
<keyword evidence="9 17" id="KW-0418">Kinase</keyword>
<dbReference type="PANTHER" id="PTHR45528:SF1">
    <property type="entry name" value="SENSOR HISTIDINE KINASE CPXA"/>
    <property type="match status" value="1"/>
</dbReference>
<organism evidence="17 18">
    <name type="scientific">Candidatus Blautia faecavium</name>
    <dbReference type="NCBI Taxonomy" id="2838487"/>
    <lineage>
        <taxon>Bacteria</taxon>
        <taxon>Bacillati</taxon>
        <taxon>Bacillota</taxon>
        <taxon>Clostridia</taxon>
        <taxon>Lachnospirales</taxon>
        <taxon>Lachnospiraceae</taxon>
        <taxon>Blautia</taxon>
    </lineage>
</organism>
<accession>A0A9D2LPR8</accession>
<evidence type="ECO:0000256" key="12">
    <source>
        <dbReference type="ARBA" id="ARBA00023012"/>
    </source>
</evidence>
<keyword evidence="5" id="KW-0597">Phosphoprotein</keyword>
<evidence type="ECO:0000256" key="13">
    <source>
        <dbReference type="ARBA" id="ARBA00023136"/>
    </source>
</evidence>
<evidence type="ECO:0000256" key="6">
    <source>
        <dbReference type="ARBA" id="ARBA00022679"/>
    </source>
</evidence>
<evidence type="ECO:0000256" key="14">
    <source>
        <dbReference type="SAM" id="Phobius"/>
    </source>
</evidence>
<keyword evidence="12" id="KW-0902">Two-component regulatory system</keyword>
<dbReference type="GO" id="GO:0000155">
    <property type="term" value="F:phosphorelay sensor kinase activity"/>
    <property type="evidence" value="ECO:0007669"/>
    <property type="project" value="InterPro"/>
</dbReference>
<feature type="domain" description="HAMP" evidence="16">
    <location>
        <begin position="187"/>
        <end position="239"/>
    </location>
</feature>
<keyword evidence="4" id="KW-1003">Cell membrane</keyword>
<keyword evidence="11 14" id="KW-1133">Transmembrane helix</keyword>
<dbReference type="PANTHER" id="PTHR45528">
    <property type="entry name" value="SENSOR HISTIDINE KINASE CPXA"/>
    <property type="match status" value="1"/>
</dbReference>
<dbReference type="CDD" id="cd00082">
    <property type="entry name" value="HisKA"/>
    <property type="match status" value="1"/>
</dbReference>
<evidence type="ECO:0000256" key="3">
    <source>
        <dbReference type="ARBA" id="ARBA00012438"/>
    </source>
</evidence>
<dbReference type="InterPro" id="IPR003594">
    <property type="entry name" value="HATPase_dom"/>
</dbReference>
<dbReference type="InterPro" id="IPR050398">
    <property type="entry name" value="HssS/ArlS-like"/>
</dbReference>
<evidence type="ECO:0000256" key="4">
    <source>
        <dbReference type="ARBA" id="ARBA00022475"/>
    </source>
</evidence>
<dbReference type="Pfam" id="PF02518">
    <property type="entry name" value="HATPase_c"/>
    <property type="match status" value="1"/>
</dbReference>
<keyword evidence="13 14" id="KW-0472">Membrane</keyword>